<dbReference type="AlphaFoldDB" id="F8NUB4"/>
<sequence length="53" mass="6148">MKLATHHYTFAVRYGHDRLTSFLVQRSNITLNLQTVKMTYPLHCAINSVDRGQ</sequence>
<reference evidence="1" key="1">
    <citation type="submission" date="2011-04" db="EMBL/GenBank/DDBJ databases">
        <title>Evolution of plant cell wall degrading machinery underlies the functional diversity of forest fungi.</title>
        <authorList>
            <consortium name="US DOE Joint Genome Institute (JGI-PGF)"/>
            <person name="Eastwood D.C."/>
            <person name="Floudas D."/>
            <person name="Binder M."/>
            <person name="Majcherczyk A."/>
            <person name="Schneider P."/>
            <person name="Aerts A."/>
            <person name="Asiegbu F.O."/>
            <person name="Baker S.E."/>
            <person name="Barry K."/>
            <person name="Bendiksby M."/>
            <person name="Blumentritt M."/>
            <person name="Coutinho P.M."/>
            <person name="Cullen D."/>
            <person name="Cullen D."/>
            <person name="Gathman A."/>
            <person name="Goodell B."/>
            <person name="Henrissat B."/>
            <person name="Ihrmark K."/>
            <person name="Kauserud H."/>
            <person name="Kohler A."/>
            <person name="LaButti K."/>
            <person name="Lapidus A."/>
            <person name="Lavin J.L."/>
            <person name="Lee Y.-H."/>
            <person name="Lindquist E."/>
            <person name="Lilly W."/>
            <person name="Lucas S."/>
            <person name="Morin E."/>
            <person name="Murat C."/>
            <person name="Oguiza J.A."/>
            <person name="Park J."/>
            <person name="Pisabarro A.G."/>
            <person name="Riley R."/>
            <person name="Rosling A."/>
            <person name="Salamov A."/>
            <person name="Schmidt O."/>
            <person name="Schmutz J."/>
            <person name="Skrede I."/>
            <person name="Stenlid J."/>
            <person name="Wiebenga A."/>
            <person name="Xie X."/>
            <person name="Kues U."/>
            <person name="Hibbett D.S."/>
            <person name="Hoffmeister D."/>
            <person name="Hogberg N."/>
            <person name="Martin F."/>
            <person name="Grigoriev I.V."/>
            <person name="Watkinson S.C."/>
        </authorList>
    </citation>
    <scope>NUCLEOTIDE SEQUENCE</scope>
    <source>
        <strain evidence="1">S7.9</strain>
    </source>
</reference>
<accession>F8NUB4</accession>
<dbReference type="GeneID" id="18811230"/>
<gene>
    <name evidence="1" type="ORF">SERLADRAFT_386714</name>
</gene>
<dbReference type="RefSeq" id="XP_007317310.1">
    <property type="nucleotide sequence ID" value="XM_007317248.1"/>
</dbReference>
<dbReference type="Proteomes" id="UP000008064">
    <property type="component" value="Unassembled WGS sequence"/>
</dbReference>
<name>F8NUB4_SERL9</name>
<organism>
    <name type="scientific">Serpula lacrymans var. lacrymans (strain S7.9)</name>
    <name type="common">Dry rot fungus</name>
    <dbReference type="NCBI Taxonomy" id="578457"/>
    <lineage>
        <taxon>Eukaryota</taxon>
        <taxon>Fungi</taxon>
        <taxon>Dikarya</taxon>
        <taxon>Basidiomycota</taxon>
        <taxon>Agaricomycotina</taxon>
        <taxon>Agaricomycetes</taxon>
        <taxon>Agaricomycetidae</taxon>
        <taxon>Boletales</taxon>
        <taxon>Coniophorineae</taxon>
        <taxon>Serpulaceae</taxon>
        <taxon>Serpula</taxon>
    </lineage>
</organism>
<dbReference type="EMBL" id="GL945433">
    <property type="protein sequence ID" value="EGO25188.1"/>
    <property type="molecule type" value="Genomic_DNA"/>
</dbReference>
<dbReference type="KEGG" id="sla:SERLADRAFT_386714"/>
<proteinExistence type="predicted"/>
<protein>
    <submittedName>
        <fullName evidence="1">Uncharacterized protein</fullName>
    </submittedName>
</protein>
<evidence type="ECO:0000313" key="1">
    <source>
        <dbReference type="EMBL" id="EGO25188.1"/>
    </source>
</evidence>
<dbReference type="HOGENOM" id="CLU_3070146_0_0_1"/>